<gene>
    <name evidence="2" type="ORF">MGAL_10B075280</name>
</gene>
<organism evidence="2 3">
    <name type="scientific">Mytilus galloprovincialis</name>
    <name type="common">Mediterranean mussel</name>
    <dbReference type="NCBI Taxonomy" id="29158"/>
    <lineage>
        <taxon>Eukaryota</taxon>
        <taxon>Metazoa</taxon>
        <taxon>Spiralia</taxon>
        <taxon>Lophotrochozoa</taxon>
        <taxon>Mollusca</taxon>
        <taxon>Bivalvia</taxon>
        <taxon>Autobranchia</taxon>
        <taxon>Pteriomorphia</taxon>
        <taxon>Mytilida</taxon>
        <taxon>Mytiloidea</taxon>
        <taxon>Mytilidae</taxon>
        <taxon>Mytilinae</taxon>
        <taxon>Mytilus</taxon>
    </lineage>
</organism>
<sequence>MVKSVTPGKFKEQEKSSERKGDHKQTTKPIEWIRKKEDEFGRLIERLLSEDEDNATLNTWTGEDELLTDDEDVNNLNIVDLIDKGKQLFTNEKKLDIQNSSAWKGDNTTKLYEQIRADEDDFGRLLEDFEEKNNIWKERLLSEDEDNATLNTWTEEDKPLTEDEDVNNLIILDLIDKGKQLLTNEKKLNIENSPAWKGDNKYRSKSYEQKNADEDKFTKLLEDIDKIHNLTDVKQLLTGKGKGNERKLYKRRRKDKGTLPKWNTEDKDENVSYIHEAMCDGLFVDCIVDKRLNLNARERSDVGEAHYPSEIDGIPTDILQGYAQMLVEDIRIGSEVGRLDGKTGTLGGFVRYLGKDAFLTCAHVIIEKKNLVTKENRQKIHDKTIHVYYKNQGPDPAPALPCGKLVAFAFPPDNSDGVHVDAAIVKLDKSHVKINPQKVLLAENRSSISITEIGMSSPYLNECCLDYREVGTNLALITRSCGIISGLKECTDKIKIEGEKTLEFNTLSESVRQMVIQNPRPTDVSELVHFQEQIRHVKAAELQSPSKVQVCNQISFRKAHFQPGDSGTCIYVVGPDGKLGCIGMAIASHPDGGCIVRPIKAILSALRIL</sequence>
<evidence type="ECO:0000313" key="3">
    <source>
        <dbReference type="Proteomes" id="UP000596742"/>
    </source>
</evidence>
<comment type="caution">
    <text evidence="2">The sequence shown here is derived from an EMBL/GenBank/DDBJ whole genome shotgun (WGS) entry which is preliminary data.</text>
</comment>
<protein>
    <submittedName>
        <fullName evidence="2">Uncharacterized protein</fullName>
    </submittedName>
</protein>
<feature type="region of interest" description="Disordered" evidence="1">
    <location>
        <begin position="1"/>
        <end position="30"/>
    </location>
</feature>
<dbReference type="OrthoDB" id="6134048at2759"/>
<proteinExistence type="predicted"/>
<name>A0A8B6DBK7_MYTGA</name>
<dbReference type="AlphaFoldDB" id="A0A8B6DBK7"/>
<evidence type="ECO:0000313" key="2">
    <source>
        <dbReference type="EMBL" id="VDI17399.1"/>
    </source>
</evidence>
<accession>A0A8B6DBK7</accession>
<keyword evidence="3" id="KW-1185">Reference proteome</keyword>
<dbReference type="Proteomes" id="UP000596742">
    <property type="component" value="Unassembled WGS sequence"/>
</dbReference>
<reference evidence="2" key="1">
    <citation type="submission" date="2018-11" db="EMBL/GenBank/DDBJ databases">
        <authorList>
            <person name="Alioto T."/>
            <person name="Alioto T."/>
        </authorList>
    </citation>
    <scope>NUCLEOTIDE SEQUENCE</scope>
</reference>
<dbReference type="EMBL" id="UYJE01003207">
    <property type="protein sequence ID" value="VDI17399.1"/>
    <property type="molecule type" value="Genomic_DNA"/>
</dbReference>
<feature type="compositionally biased region" description="Basic and acidic residues" evidence="1">
    <location>
        <begin position="9"/>
        <end position="30"/>
    </location>
</feature>
<evidence type="ECO:0000256" key="1">
    <source>
        <dbReference type="SAM" id="MobiDB-lite"/>
    </source>
</evidence>